<keyword evidence="2" id="KW-1185">Reference proteome</keyword>
<proteinExistence type="predicted"/>
<dbReference type="InterPro" id="IPR021251">
    <property type="entry name" value="DUF2793"/>
</dbReference>
<evidence type="ECO:0000313" key="2">
    <source>
        <dbReference type="Proteomes" id="UP000537592"/>
    </source>
</evidence>
<sequence length="325" mass="34185">MSETTKLRLPLLAAAQAQKHVTHNEALQKLDALLHLEVLDRHLAAPPASPADGDRYIVGAGASGAWAGEDGHVAAWQDGVWRFFEPQSGWRAFVRDEATLYVKAEGGWVAVGGGGGGGALQHVTLLGIGTEADAQNPFSARIGKALWAATETSQGGTGDLRYTFNKQDEPNVLSLLFQSGWTARAEAGLIGDDDFRIKVSADGLAWRDAMHVDATSGAVSFPQGVSPRPWVTLADAPVIAIDAAAGDSFRVSASGARTVARPDNLADGVRFLLRIVNTAAVSLTLDAVFVPWSGTVPVFRTAAGAANTIDCVYDAAAGSIFYAWY</sequence>
<reference evidence="1 2" key="1">
    <citation type="submission" date="2020-08" db="EMBL/GenBank/DDBJ databases">
        <title>Genomic Encyclopedia of Type Strains, Phase IV (KMG-IV): sequencing the most valuable type-strain genomes for metagenomic binning, comparative biology and taxonomic classification.</title>
        <authorList>
            <person name="Goeker M."/>
        </authorList>
    </citation>
    <scope>NUCLEOTIDE SEQUENCE [LARGE SCALE GENOMIC DNA]</scope>
    <source>
        <strain evidence="1 2">DSM 28760</strain>
    </source>
</reference>
<gene>
    <name evidence="1" type="ORF">FHS81_001665</name>
</gene>
<accession>A0A7W6EGP0</accession>
<name>A0A7W6EGP0_9HYPH</name>
<protein>
    <recommendedName>
        <fullName evidence="3">DUF2793 domain-containing protein</fullName>
    </recommendedName>
</protein>
<dbReference type="EMBL" id="JACICC010000003">
    <property type="protein sequence ID" value="MBB3809583.1"/>
    <property type="molecule type" value="Genomic_DNA"/>
</dbReference>
<dbReference type="Pfam" id="PF10983">
    <property type="entry name" value="DUF2793"/>
    <property type="match status" value="1"/>
</dbReference>
<organism evidence="1 2">
    <name type="scientific">Pseudochelatococcus contaminans</name>
    <dbReference type="NCBI Taxonomy" id="1538103"/>
    <lineage>
        <taxon>Bacteria</taxon>
        <taxon>Pseudomonadati</taxon>
        <taxon>Pseudomonadota</taxon>
        <taxon>Alphaproteobacteria</taxon>
        <taxon>Hyphomicrobiales</taxon>
        <taxon>Chelatococcaceae</taxon>
        <taxon>Pseudochelatococcus</taxon>
    </lineage>
</organism>
<evidence type="ECO:0000313" key="1">
    <source>
        <dbReference type="EMBL" id="MBB3809583.1"/>
    </source>
</evidence>
<dbReference type="RefSeq" id="WP_183751775.1">
    <property type="nucleotide sequence ID" value="NZ_JACICC010000003.1"/>
</dbReference>
<dbReference type="Proteomes" id="UP000537592">
    <property type="component" value="Unassembled WGS sequence"/>
</dbReference>
<dbReference type="AlphaFoldDB" id="A0A7W6EGP0"/>
<comment type="caution">
    <text evidence="1">The sequence shown here is derived from an EMBL/GenBank/DDBJ whole genome shotgun (WGS) entry which is preliminary data.</text>
</comment>
<evidence type="ECO:0008006" key="3">
    <source>
        <dbReference type="Google" id="ProtNLM"/>
    </source>
</evidence>